<evidence type="ECO:0000256" key="1">
    <source>
        <dbReference type="ARBA" id="ARBA00006739"/>
    </source>
</evidence>
<reference evidence="6 7" key="1">
    <citation type="submission" date="2020-08" db="EMBL/GenBank/DDBJ databases">
        <title>Genomic Encyclopedia of Type Strains, Phase IV (KMG-V): Genome sequencing to study the core and pangenomes of soil and plant-associated prokaryotes.</title>
        <authorList>
            <person name="Whitman W."/>
        </authorList>
    </citation>
    <scope>NUCLEOTIDE SEQUENCE [LARGE SCALE GENOMIC DNA]</scope>
    <source>
        <strain evidence="6 7">SEMIA 4084</strain>
    </source>
</reference>
<protein>
    <submittedName>
        <fullName evidence="6">GT2 family glycosyltransferase/glycosyltransferase involved in cell wall biosynthesis</fullName>
    </submittedName>
</protein>
<organism evidence="6 7">
    <name type="scientific">Rhizobium giardinii</name>
    <dbReference type="NCBI Taxonomy" id="56731"/>
    <lineage>
        <taxon>Bacteria</taxon>
        <taxon>Pseudomonadati</taxon>
        <taxon>Pseudomonadota</taxon>
        <taxon>Alphaproteobacteria</taxon>
        <taxon>Hyphomicrobiales</taxon>
        <taxon>Rhizobiaceae</taxon>
        <taxon>Rhizobium/Agrobacterium group</taxon>
        <taxon>Rhizobium</taxon>
    </lineage>
</organism>
<dbReference type="PANTHER" id="PTHR43179:SF12">
    <property type="entry name" value="GALACTOFURANOSYLTRANSFERASE GLFT2"/>
    <property type="match status" value="1"/>
</dbReference>
<proteinExistence type="inferred from homology"/>
<dbReference type="Proteomes" id="UP000585507">
    <property type="component" value="Unassembled WGS sequence"/>
</dbReference>
<comment type="similarity">
    <text evidence="1">Belongs to the glycosyltransferase 2 family.</text>
</comment>
<dbReference type="SUPFAM" id="SSF53756">
    <property type="entry name" value="UDP-Glycosyltransferase/glycogen phosphorylase"/>
    <property type="match status" value="1"/>
</dbReference>
<accession>A0A7W8UHU8</accession>
<keyword evidence="3 6" id="KW-0808">Transferase</keyword>
<dbReference type="InterPro" id="IPR011990">
    <property type="entry name" value="TPR-like_helical_dom_sf"/>
</dbReference>
<evidence type="ECO:0000313" key="7">
    <source>
        <dbReference type="Proteomes" id="UP000585507"/>
    </source>
</evidence>
<name>A0A7W8UHU8_9HYPH</name>
<keyword evidence="4" id="KW-0802">TPR repeat</keyword>
<dbReference type="SUPFAM" id="SSF48452">
    <property type="entry name" value="TPR-like"/>
    <property type="match status" value="1"/>
</dbReference>
<dbReference type="Gene3D" id="1.25.40.10">
    <property type="entry name" value="Tetratricopeptide repeat domain"/>
    <property type="match status" value="1"/>
</dbReference>
<dbReference type="GO" id="GO:0016757">
    <property type="term" value="F:glycosyltransferase activity"/>
    <property type="evidence" value="ECO:0007669"/>
    <property type="project" value="UniProtKB-KW"/>
</dbReference>
<evidence type="ECO:0000259" key="5">
    <source>
        <dbReference type="Pfam" id="PF00535"/>
    </source>
</evidence>
<dbReference type="InterPro" id="IPR001173">
    <property type="entry name" value="Glyco_trans_2-like"/>
</dbReference>
<keyword evidence="7" id="KW-1185">Reference proteome</keyword>
<dbReference type="Pfam" id="PF13414">
    <property type="entry name" value="TPR_11"/>
    <property type="match status" value="1"/>
</dbReference>
<keyword evidence="2" id="KW-0328">Glycosyltransferase</keyword>
<gene>
    <name evidence="6" type="ORF">GGD55_006400</name>
</gene>
<dbReference type="Gene3D" id="3.90.550.10">
    <property type="entry name" value="Spore Coat Polysaccharide Biosynthesis Protein SpsA, Chain A"/>
    <property type="match status" value="1"/>
</dbReference>
<evidence type="ECO:0000256" key="3">
    <source>
        <dbReference type="ARBA" id="ARBA00022679"/>
    </source>
</evidence>
<feature type="domain" description="Glycosyltransferase 2-like" evidence="5">
    <location>
        <begin position="253"/>
        <end position="428"/>
    </location>
</feature>
<dbReference type="SUPFAM" id="SSF53448">
    <property type="entry name" value="Nucleotide-diphospho-sugar transferases"/>
    <property type="match status" value="1"/>
</dbReference>
<dbReference type="Pfam" id="PF00535">
    <property type="entry name" value="Glycos_transf_2"/>
    <property type="match status" value="1"/>
</dbReference>
<evidence type="ECO:0000313" key="6">
    <source>
        <dbReference type="EMBL" id="MBB5539650.1"/>
    </source>
</evidence>
<dbReference type="PANTHER" id="PTHR43179">
    <property type="entry name" value="RHAMNOSYLTRANSFERASE WBBL"/>
    <property type="match status" value="1"/>
</dbReference>
<dbReference type="AlphaFoldDB" id="A0A7W8UHU8"/>
<evidence type="ECO:0000256" key="2">
    <source>
        <dbReference type="ARBA" id="ARBA00022676"/>
    </source>
</evidence>
<dbReference type="SMART" id="SM00028">
    <property type="entry name" value="TPR"/>
    <property type="match status" value="2"/>
</dbReference>
<dbReference type="EMBL" id="JACHBK010000023">
    <property type="protein sequence ID" value="MBB5539650.1"/>
    <property type="molecule type" value="Genomic_DNA"/>
</dbReference>
<dbReference type="InterPro" id="IPR029044">
    <property type="entry name" value="Nucleotide-diphossugar_trans"/>
</dbReference>
<feature type="repeat" description="TPR" evidence="4">
    <location>
        <begin position="54"/>
        <end position="87"/>
    </location>
</feature>
<dbReference type="Gene3D" id="3.40.50.2000">
    <property type="entry name" value="Glycogen Phosphorylase B"/>
    <property type="match status" value="1"/>
</dbReference>
<dbReference type="InterPro" id="IPR019734">
    <property type="entry name" value="TPR_rpt"/>
</dbReference>
<sequence>MTNFFAKINLSRLKQAPATVTQFVSAGNRLNAEKQWHGAIHQYEQALLLDPDLPEIWVQLGHCHKELRDVQNAEISYRRAADLGSADAWFHLGHLLNKPDQLFDRFDAFLKSFTLAPDGPAKADLESITGTTQDFGETLAGVRAELDLDFYIKTYPDVRLAGIDPLAHYMLYGWKENRFPSALFDAEFYVRKYRKDLRRGVLPVVHFAEHGRALNYRSNPVGTTKWFEPVAPSLDAWDTVPAAVLNDATRAVVVLPVYKGYDETLASVYFALKSRHGENYSLLVVNDHGPDAALNAQLRLLAERQLFDYHESDVNRGFVQTVNLAISQLTRDLDVILLNSDAYVFPGWFGRLLAHADSDPKVATITPLSSNATICSYPVNDRDNHLSLEISPENLDAMAAKINRGLSVETPTGVGFCFYMRRAVIDTVGALDAVAFKVGYGEENDFCMRALNAGYKNLIACDVFAFHVGAVSFSASKDANFNAGQKALNAKHPNYSQLVGSHVWADPARYGRRRLDLARLAANAAGCEVIVTHAWSGGIETYISEIADDLDSRSIPYFVLRVHDGHSVSVETSLVTGIYAPNLSGIDLRTEQDFVELLLKECKPSRIHVNSFAGLDWFNHKRMLEIIQRSGAKFSYVIHDYSAISHAYQLIRPDGMYVGVPDIETRRTWSRMRNHGAADVCDPYERKQAYTTFLEAAGSVLSPSNAARDIFESEFPTIDVTVVPHKELPIDMPAATRRTADGRLKIATIGAIGPHKGSDVILGLAKDAVERALPIDYSIIGYSNIDDAMRKCGVQITGQYASDEEAARHLGDIHPDFILIPSIWPETYCYTLSFALKLGIPVIVFNLGAQAERVVDIPWAYRIDTTYILDPKGLANEILKIDPDEAWRLRNLSGNFASAG</sequence>
<evidence type="ECO:0000256" key="4">
    <source>
        <dbReference type="PROSITE-ProRule" id="PRU00339"/>
    </source>
</evidence>
<dbReference type="RefSeq" id="WP_112864691.1">
    <property type="nucleotide sequence ID" value="NZ_JACHBK010000023.1"/>
</dbReference>
<dbReference type="PROSITE" id="PS50005">
    <property type="entry name" value="TPR"/>
    <property type="match status" value="1"/>
</dbReference>
<comment type="caution">
    <text evidence="6">The sequence shown here is derived from an EMBL/GenBank/DDBJ whole genome shotgun (WGS) entry which is preliminary data.</text>
</comment>